<evidence type="ECO:0000313" key="5">
    <source>
        <dbReference type="Proteomes" id="UP000637643"/>
    </source>
</evidence>
<dbReference type="EMBL" id="BMKR01000003">
    <property type="protein sequence ID" value="GGF64760.1"/>
    <property type="molecule type" value="Genomic_DNA"/>
</dbReference>
<keyword evidence="1" id="KW-0808">Transferase</keyword>
<protein>
    <submittedName>
        <fullName evidence="4">Acetyltransferase</fullName>
    </submittedName>
</protein>
<evidence type="ECO:0000259" key="3">
    <source>
        <dbReference type="PROSITE" id="PS51186"/>
    </source>
</evidence>
<dbReference type="SUPFAM" id="SSF55729">
    <property type="entry name" value="Acyl-CoA N-acyltransferases (Nat)"/>
    <property type="match status" value="1"/>
</dbReference>
<dbReference type="AlphaFoldDB" id="A0A917BZQ2"/>
<keyword evidence="2" id="KW-0012">Acyltransferase</keyword>
<dbReference type="Proteomes" id="UP000637643">
    <property type="component" value="Unassembled WGS sequence"/>
</dbReference>
<dbReference type="CDD" id="cd04301">
    <property type="entry name" value="NAT_SF"/>
    <property type="match status" value="1"/>
</dbReference>
<evidence type="ECO:0000256" key="2">
    <source>
        <dbReference type="ARBA" id="ARBA00023315"/>
    </source>
</evidence>
<dbReference type="InterPro" id="IPR016181">
    <property type="entry name" value="Acyl_CoA_acyltransferase"/>
</dbReference>
<accession>A0A917BZQ2</accession>
<organism evidence="4 5">
    <name type="scientific">Paenibacillus albidus</name>
    <dbReference type="NCBI Taxonomy" id="2041023"/>
    <lineage>
        <taxon>Bacteria</taxon>
        <taxon>Bacillati</taxon>
        <taxon>Bacillota</taxon>
        <taxon>Bacilli</taxon>
        <taxon>Bacillales</taxon>
        <taxon>Paenibacillaceae</taxon>
        <taxon>Paenibacillus</taxon>
    </lineage>
</organism>
<dbReference type="GO" id="GO:0016747">
    <property type="term" value="F:acyltransferase activity, transferring groups other than amino-acyl groups"/>
    <property type="evidence" value="ECO:0007669"/>
    <property type="project" value="InterPro"/>
</dbReference>
<reference evidence="4" key="1">
    <citation type="journal article" date="2014" name="Int. J. Syst. Evol. Microbiol.">
        <title>Complete genome sequence of Corynebacterium casei LMG S-19264T (=DSM 44701T), isolated from a smear-ripened cheese.</title>
        <authorList>
            <consortium name="US DOE Joint Genome Institute (JGI-PGF)"/>
            <person name="Walter F."/>
            <person name="Albersmeier A."/>
            <person name="Kalinowski J."/>
            <person name="Ruckert C."/>
        </authorList>
    </citation>
    <scope>NUCLEOTIDE SEQUENCE</scope>
    <source>
        <strain evidence="4">CGMCC 1.16134</strain>
    </source>
</reference>
<sequence length="152" mass="17350">MNLSIRQAQQADAPELCRLMKQLNGKVLPLADMERRLEFIKTSPIEELYVCTAGEGHAERRLCGALGFRLRENIEDMTRYGEVSLLVADRSSRRQGIGRRLMAYAEQLADERGCLGTWLVSGLGRAEEAHVFYKELGYEINGYRFVKVRESH</sequence>
<evidence type="ECO:0000313" key="4">
    <source>
        <dbReference type="EMBL" id="GGF64760.1"/>
    </source>
</evidence>
<comment type="caution">
    <text evidence="4">The sequence shown here is derived from an EMBL/GenBank/DDBJ whole genome shotgun (WGS) entry which is preliminary data.</text>
</comment>
<name>A0A917BZQ2_9BACL</name>
<evidence type="ECO:0000256" key="1">
    <source>
        <dbReference type="ARBA" id="ARBA00022679"/>
    </source>
</evidence>
<keyword evidence="5" id="KW-1185">Reference proteome</keyword>
<feature type="domain" description="N-acetyltransferase" evidence="3">
    <location>
        <begin position="3"/>
        <end position="152"/>
    </location>
</feature>
<gene>
    <name evidence="4" type="ORF">GCM10010912_07180</name>
</gene>
<dbReference type="Pfam" id="PF00583">
    <property type="entry name" value="Acetyltransf_1"/>
    <property type="match status" value="1"/>
</dbReference>
<proteinExistence type="predicted"/>
<reference evidence="4" key="2">
    <citation type="submission" date="2020-09" db="EMBL/GenBank/DDBJ databases">
        <authorList>
            <person name="Sun Q."/>
            <person name="Zhou Y."/>
        </authorList>
    </citation>
    <scope>NUCLEOTIDE SEQUENCE</scope>
    <source>
        <strain evidence="4">CGMCC 1.16134</strain>
    </source>
</reference>
<dbReference type="PROSITE" id="PS51186">
    <property type="entry name" value="GNAT"/>
    <property type="match status" value="1"/>
</dbReference>
<dbReference type="PANTHER" id="PTHR43877">
    <property type="entry name" value="AMINOALKYLPHOSPHONATE N-ACETYLTRANSFERASE-RELATED-RELATED"/>
    <property type="match status" value="1"/>
</dbReference>
<dbReference type="InterPro" id="IPR050832">
    <property type="entry name" value="Bact_Acetyltransf"/>
</dbReference>
<dbReference type="Gene3D" id="3.40.630.30">
    <property type="match status" value="1"/>
</dbReference>
<dbReference type="RefSeq" id="WP_373293790.1">
    <property type="nucleotide sequence ID" value="NZ_BMKR01000003.1"/>
</dbReference>
<dbReference type="InterPro" id="IPR000182">
    <property type="entry name" value="GNAT_dom"/>
</dbReference>